<keyword evidence="5" id="KW-0165">Cleavage on pair of basic residues</keyword>
<evidence type="ECO:0000256" key="9">
    <source>
        <dbReference type="ARBA" id="ARBA00023283"/>
    </source>
</evidence>
<comment type="similarity">
    <text evidence="2">Belongs to the GnRH family.</text>
</comment>
<evidence type="ECO:0000256" key="5">
    <source>
        <dbReference type="ARBA" id="ARBA00022685"/>
    </source>
</evidence>
<dbReference type="InterPro" id="IPR019792">
    <property type="entry name" value="Gonadoliberin"/>
</dbReference>
<gene>
    <name evidence="12" type="primary">sbGnRH</name>
</gene>
<keyword evidence="7 11" id="KW-0732">Signal</keyword>
<dbReference type="PROSITE" id="PS00473">
    <property type="entry name" value="GNRH"/>
    <property type="match status" value="1"/>
</dbReference>
<evidence type="ECO:0000256" key="3">
    <source>
        <dbReference type="ARBA" id="ARBA00015101"/>
    </source>
</evidence>
<dbReference type="InterPro" id="IPR002012">
    <property type="entry name" value="GnRH"/>
</dbReference>
<accession>C6KHU3</accession>
<keyword evidence="8" id="KW-0027">Amidation</keyword>
<evidence type="ECO:0000256" key="7">
    <source>
        <dbReference type="ARBA" id="ARBA00022729"/>
    </source>
</evidence>
<name>C6KHU3_9PLEU</name>
<feature type="signal peptide" evidence="11">
    <location>
        <begin position="1"/>
        <end position="26"/>
    </location>
</feature>
<evidence type="ECO:0000256" key="4">
    <source>
        <dbReference type="ARBA" id="ARBA00022525"/>
    </source>
</evidence>
<evidence type="ECO:0000256" key="2">
    <source>
        <dbReference type="ARBA" id="ARBA00010968"/>
    </source>
</evidence>
<keyword evidence="4" id="KW-0964">Secreted</keyword>
<dbReference type="InterPro" id="IPR004079">
    <property type="entry name" value="Gonadoliberin_I_precursor"/>
</dbReference>
<comment type="subcellular location">
    <subcellularLocation>
        <location evidence="1">Secreted</location>
    </subcellularLocation>
</comment>
<dbReference type="GO" id="GO:0031530">
    <property type="term" value="F:gonadotropin-releasing hormone receptor binding"/>
    <property type="evidence" value="ECO:0007669"/>
    <property type="project" value="TreeGrafter"/>
</dbReference>
<sequence length="98" mass="10736">MHREMAVKTLAVWLLLVGMLVPQHSCQHWSYGLSPGGKRELDSLSQSLGNVVEEFPPVDPPCSVLGGAEESPLAGIYRMKGFLGSIPDRGNGRRTYKK</sequence>
<evidence type="ECO:0000256" key="10">
    <source>
        <dbReference type="ARBA" id="ARBA00029761"/>
    </source>
</evidence>
<evidence type="ECO:0000256" key="6">
    <source>
        <dbReference type="ARBA" id="ARBA00022702"/>
    </source>
</evidence>
<organism evidence="12">
    <name type="scientific">Paralichthys orbignyanus</name>
    <dbReference type="NCBI Taxonomy" id="336824"/>
    <lineage>
        <taxon>Eukaryota</taxon>
        <taxon>Metazoa</taxon>
        <taxon>Chordata</taxon>
        <taxon>Craniata</taxon>
        <taxon>Vertebrata</taxon>
        <taxon>Euteleostomi</taxon>
        <taxon>Actinopterygii</taxon>
        <taxon>Neopterygii</taxon>
        <taxon>Teleostei</taxon>
        <taxon>Neoteleostei</taxon>
        <taxon>Acanthomorphata</taxon>
        <taxon>Carangaria</taxon>
        <taxon>Pleuronectiformes</taxon>
        <taxon>Pleuronectoidei</taxon>
        <taxon>Paralichthyidae</taxon>
        <taxon>Paralichthys</taxon>
    </lineage>
</organism>
<dbReference type="PANTHER" id="PTHR10522">
    <property type="entry name" value="GONADOLIBERIN"/>
    <property type="match status" value="1"/>
</dbReference>
<keyword evidence="9" id="KW-0873">Pyrrolidone carboxylic acid</keyword>
<dbReference type="EMBL" id="GQ220297">
    <property type="protein sequence ID" value="ACS88343.1"/>
    <property type="molecule type" value="mRNA"/>
</dbReference>
<keyword evidence="6" id="KW-0372">Hormone</keyword>
<dbReference type="PANTHER" id="PTHR10522:SF0">
    <property type="entry name" value="PROGONADOLIBERIN-1"/>
    <property type="match status" value="1"/>
</dbReference>
<reference evidence="12" key="1">
    <citation type="submission" date="2009-05" db="EMBL/GenBank/DDBJ databases">
        <title>Cloning, distribution and brain expression of sbGnRH of Brazilian flounder Paralichthys orbignyanus.</title>
        <authorList>
            <person name="Campos V.F."/>
            <person name="Collares T.F."/>
            <person name="Okamoto M.H."/>
            <person name="Marins L.F."/>
            <person name="Sampaio L.A."/>
            <person name="Collares T."/>
            <person name="Seixas F.K."/>
            <person name="Dellagostin O.A."/>
            <person name="Deschamps J.C."/>
            <person name="Robaldo R.B."/>
        </authorList>
    </citation>
    <scope>NUCLEOTIDE SEQUENCE</scope>
</reference>
<dbReference type="GO" id="GO:0005615">
    <property type="term" value="C:extracellular space"/>
    <property type="evidence" value="ECO:0007669"/>
    <property type="project" value="TreeGrafter"/>
</dbReference>
<dbReference type="AlphaFoldDB" id="C6KHU3"/>
<feature type="chain" id="PRO_5002967875" description="Progonadoliberin-1" evidence="11">
    <location>
        <begin position="27"/>
        <end position="98"/>
    </location>
</feature>
<dbReference type="GO" id="GO:0005183">
    <property type="term" value="F:gonadotropin hormone-releasing hormone activity"/>
    <property type="evidence" value="ECO:0007669"/>
    <property type="project" value="InterPro"/>
</dbReference>
<evidence type="ECO:0000256" key="8">
    <source>
        <dbReference type="ARBA" id="ARBA00022815"/>
    </source>
</evidence>
<protein>
    <recommendedName>
        <fullName evidence="3">Progonadoliberin-1</fullName>
    </recommendedName>
    <alternativeName>
        <fullName evidence="10">Progonadoliberin I</fullName>
    </alternativeName>
</protein>
<dbReference type="PRINTS" id="PR01541">
    <property type="entry name" value="GONADOLIBRNI"/>
</dbReference>
<evidence type="ECO:0000313" key="12">
    <source>
        <dbReference type="EMBL" id="ACS88343.1"/>
    </source>
</evidence>
<proteinExistence type="evidence at transcript level"/>
<evidence type="ECO:0000256" key="1">
    <source>
        <dbReference type="ARBA" id="ARBA00004613"/>
    </source>
</evidence>
<evidence type="ECO:0000256" key="11">
    <source>
        <dbReference type="SAM" id="SignalP"/>
    </source>
</evidence>